<proteinExistence type="predicted"/>
<dbReference type="Proteomes" id="UP000744676">
    <property type="component" value="Unassembled WGS sequence"/>
</dbReference>
<gene>
    <name evidence="1" type="ORF">D0Z00_002488</name>
</gene>
<organism evidence="1 2">
    <name type="scientific">Geotrichum galactomycetum</name>
    <dbReference type="NCBI Taxonomy" id="27317"/>
    <lineage>
        <taxon>Eukaryota</taxon>
        <taxon>Fungi</taxon>
        <taxon>Dikarya</taxon>
        <taxon>Ascomycota</taxon>
        <taxon>Saccharomycotina</taxon>
        <taxon>Dipodascomycetes</taxon>
        <taxon>Dipodascales</taxon>
        <taxon>Dipodascaceae</taxon>
        <taxon>Geotrichum</taxon>
    </lineage>
</organism>
<reference evidence="1 2" key="1">
    <citation type="journal article" date="2020" name="Front. Microbiol.">
        <title>Phenotypic and Genetic Characterization of the Cheese Ripening Yeast Geotrichum candidum.</title>
        <authorList>
            <person name="Perkins V."/>
            <person name="Vignola S."/>
            <person name="Lessard M.H."/>
            <person name="Plante P.L."/>
            <person name="Corbeil J."/>
            <person name="Dugat-Bony E."/>
            <person name="Frenette M."/>
            <person name="Labrie S."/>
        </authorList>
    </citation>
    <scope>NUCLEOTIDE SEQUENCE [LARGE SCALE GENOMIC DNA]</scope>
    <source>
        <strain evidence="1 2">LMA-1147</strain>
    </source>
</reference>
<evidence type="ECO:0000313" key="1">
    <source>
        <dbReference type="EMBL" id="KAF5097211.1"/>
    </source>
</evidence>
<protein>
    <submittedName>
        <fullName evidence="1">Uncharacterized protein</fullName>
    </submittedName>
</protein>
<accession>A0ACB6V406</accession>
<name>A0ACB6V406_9ASCO</name>
<evidence type="ECO:0000313" key="2">
    <source>
        <dbReference type="Proteomes" id="UP000744676"/>
    </source>
</evidence>
<comment type="caution">
    <text evidence="1">The sequence shown here is derived from an EMBL/GenBank/DDBJ whole genome shotgun (WGS) entry which is preliminary data.</text>
</comment>
<dbReference type="EMBL" id="QVQA01000071">
    <property type="protein sequence ID" value="KAF5097211.1"/>
    <property type="molecule type" value="Genomic_DNA"/>
</dbReference>
<keyword evidence="2" id="KW-1185">Reference proteome</keyword>
<sequence>MNDSTKQASGFKLGTLQRLVFTKDDKNIMTFLHYVEKIVRTAYPEAEEFIDELKDTANVAKISIDQLKTDCNEFMQKIQNCQSSVDIGNLSDPSCFHPKDKVLAYVLADLPEARTKRENLRDQMNVTIDEFTKLMRFYGEDPTDVQSSTTFFAKFVNFINEYKRVRQENLQREVENRAYEARKKLAENKKSDRDDGMTESNIDTSKSNAVMDTLLEKLPTPTSTAANGHVQTSPLSNSKQHHIPQPAHKQPQLQIYGVVLYDFIAERSDELQAKAGESIIIIAKSNNEWFVAKPIGRLGGPGLIPISFIEVRNISTNRPVDNLEEAIQQAEVPRVEEWKRLAAEYKASSIPLGKLEDNTAGKETLSVTEQLQNLNLSGGAYGTKQPSAHYQQETASLQRQHQPHQQQQQQQQQNELQIQQHYQQDDQQFQDYELEPYVVSASVDLHSDNTTVLESINNDGSATDILDIMDGKPVALKGDKYVKIKVFYGDDLIAIKVPNNIAFKSLVDRVADRLGLQHVVLLYKDEATGAVAELRNEHDFLSALGNREKLVLLAQ</sequence>